<keyword evidence="4" id="KW-1003">Cell membrane</keyword>
<dbReference type="Pfam" id="PF02028">
    <property type="entry name" value="BCCT"/>
    <property type="match status" value="1"/>
</dbReference>
<dbReference type="GO" id="GO:0022857">
    <property type="term" value="F:transmembrane transporter activity"/>
    <property type="evidence" value="ECO:0007669"/>
    <property type="project" value="InterPro"/>
</dbReference>
<evidence type="ECO:0000313" key="10">
    <source>
        <dbReference type="Proteomes" id="UP000198892"/>
    </source>
</evidence>
<gene>
    <name evidence="9" type="ORF">SAMN05518683_105165</name>
</gene>
<feature type="transmembrane region" description="Helical" evidence="8">
    <location>
        <begin position="62"/>
        <end position="81"/>
    </location>
</feature>
<dbReference type="InterPro" id="IPR018093">
    <property type="entry name" value="BCCT_CS"/>
</dbReference>
<dbReference type="OrthoDB" id="9775735at2"/>
<keyword evidence="3" id="KW-0813">Transport</keyword>
<dbReference type="GO" id="GO:0005886">
    <property type="term" value="C:plasma membrane"/>
    <property type="evidence" value="ECO:0007669"/>
    <property type="project" value="UniProtKB-SubCell"/>
</dbReference>
<protein>
    <submittedName>
        <fullName evidence="9">Glycine betaine transporter</fullName>
    </submittedName>
</protein>
<evidence type="ECO:0000256" key="3">
    <source>
        <dbReference type="ARBA" id="ARBA00022448"/>
    </source>
</evidence>
<name>A0A1I5QI47_9BACI</name>
<evidence type="ECO:0000256" key="6">
    <source>
        <dbReference type="ARBA" id="ARBA00022989"/>
    </source>
</evidence>
<keyword evidence="7 8" id="KW-0472">Membrane</keyword>
<evidence type="ECO:0000256" key="7">
    <source>
        <dbReference type="ARBA" id="ARBA00023136"/>
    </source>
</evidence>
<evidence type="ECO:0000256" key="8">
    <source>
        <dbReference type="SAM" id="Phobius"/>
    </source>
</evidence>
<feature type="transmembrane region" description="Helical" evidence="8">
    <location>
        <begin position="411"/>
        <end position="437"/>
    </location>
</feature>
<dbReference type="InterPro" id="IPR000060">
    <property type="entry name" value="BCCT_transptr"/>
</dbReference>
<feature type="transmembrane region" description="Helical" evidence="8">
    <location>
        <begin position="360"/>
        <end position="383"/>
    </location>
</feature>
<accession>A0A1I5QI47</accession>
<keyword evidence="5 8" id="KW-0812">Transmembrane</keyword>
<evidence type="ECO:0000256" key="5">
    <source>
        <dbReference type="ARBA" id="ARBA00022692"/>
    </source>
</evidence>
<comment type="subcellular location">
    <subcellularLocation>
        <location evidence="1">Cell membrane</location>
        <topology evidence="1">Multi-pass membrane protein</topology>
    </subcellularLocation>
</comment>
<feature type="transmembrane region" description="Helical" evidence="8">
    <location>
        <begin position="480"/>
        <end position="501"/>
    </location>
</feature>
<feature type="transmembrane region" description="Helical" evidence="8">
    <location>
        <begin position="195"/>
        <end position="218"/>
    </location>
</feature>
<reference evidence="10" key="1">
    <citation type="submission" date="2016-10" db="EMBL/GenBank/DDBJ databases">
        <authorList>
            <person name="Varghese N."/>
            <person name="Submissions S."/>
        </authorList>
    </citation>
    <scope>NUCLEOTIDE SEQUENCE [LARGE SCALE GENOMIC DNA]</scope>
    <source>
        <strain evidence="10">S7</strain>
    </source>
</reference>
<proteinExistence type="inferred from homology"/>
<dbReference type="PANTHER" id="PTHR30047">
    <property type="entry name" value="HIGH-AFFINITY CHOLINE TRANSPORT PROTEIN-RELATED"/>
    <property type="match status" value="1"/>
</dbReference>
<keyword evidence="6 8" id="KW-1133">Transmembrane helix</keyword>
<dbReference type="PROSITE" id="PS01303">
    <property type="entry name" value="BCCT"/>
    <property type="match status" value="1"/>
</dbReference>
<evidence type="ECO:0000256" key="4">
    <source>
        <dbReference type="ARBA" id="ARBA00022475"/>
    </source>
</evidence>
<dbReference type="Proteomes" id="UP000198892">
    <property type="component" value="Unassembled WGS sequence"/>
</dbReference>
<feature type="transmembrane region" description="Helical" evidence="8">
    <location>
        <begin position="271"/>
        <end position="291"/>
    </location>
</feature>
<feature type="transmembrane region" description="Helical" evidence="8">
    <location>
        <begin position="21"/>
        <end position="42"/>
    </location>
</feature>
<feature type="transmembrane region" description="Helical" evidence="8">
    <location>
        <begin position="238"/>
        <end position="259"/>
    </location>
</feature>
<feature type="transmembrane region" description="Helical" evidence="8">
    <location>
        <begin position="101"/>
        <end position="122"/>
    </location>
</feature>
<evidence type="ECO:0000256" key="1">
    <source>
        <dbReference type="ARBA" id="ARBA00004651"/>
    </source>
</evidence>
<dbReference type="EMBL" id="FOXD01000005">
    <property type="protein sequence ID" value="SFP45777.1"/>
    <property type="molecule type" value="Genomic_DNA"/>
</dbReference>
<dbReference type="STRING" id="1884432.SAMN05518683_105165"/>
<sequence length="519" mass="56527">MKKENILTFRKEGQTVKNTSTGSVFYITIGILVLAVILGAVAPHILENATAAAQAFISERFGWYYLIVVSLFVLVCLFIIVSPYGRIKLGKPDDKPDYNIVTWFAMLFSAGMGIGLVFWGAAEPIHHYAVNSPTADVKTPAAIKEAMRFTYFHWGIHAWAIYAIIALCLAYFKFRRDASGTVSSSLSTLMNTDGAAGKTIDIIAVTATVSGVATTLGFGAVQINGGLSFTTALQSGFWIQFAIIAVVTVLFLLSASTGLNKGIRILSNTNLVLALLLFVFVLIAGPTLYMLNLFTNTLGEYIQKLPAMSFRIAPLTQSNREWINNWTIFYWAWWIAWSPFVGTFIARVSKGRTLRQFTAGVLLIPPLVSFLWFSVFGGASILLESEGIAAISELSTEEALFGVFEHYPLGLVMSILAICLISVFFITSADSATFVLGMQTSNGTMNPAVKVKFTWGIMLSATAVILLYSGGLQALENTMIVAAFPFSIIMVMMVLALFKALKEEKPGLKAEKSKNKQGG</sequence>
<feature type="transmembrane region" description="Helical" evidence="8">
    <location>
        <begin position="449"/>
        <end position="468"/>
    </location>
</feature>
<feature type="transmembrane region" description="Helical" evidence="8">
    <location>
        <begin position="328"/>
        <end position="348"/>
    </location>
</feature>
<feature type="transmembrane region" description="Helical" evidence="8">
    <location>
        <begin position="154"/>
        <end position="174"/>
    </location>
</feature>
<keyword evidence="10" id="KW-1185">Reference proteome</keyword>
<organism evidence="9 10">
    <name type="scientific">Salibacterium halotolerans</name>
    <dbReference type="NCBI Taxonomy" id="1884432"/>
    <lineage>
        <taxon>Bacteria</taxon>
        <taxon>Bacillati</taxon>
        <taxon>Bacillota</taxon>
        <taxon>Bacilli</taxon>
        <taxon>Bacillales</taxon>
        <taxon>Bacillaceae</taxon>
    </lineage>
</organism>
<evidence type="ECO:0000313" key="9">
    <source>
        <dbReference type="EMBL" id="SFP45777.1"/>
    </source>
</evidence>
<dbReference type="NCBIfam" id="TIGR00842">
    <property type="entry name" value="bcct"/>
    <property type="match status" value="1"/>
</dbReference>
<dbReference type="PANTHER" id="PTHR30047:SF7">
    <property type="entry name" value="HIGH-AFFINITY CHOLINE TRANSPORT PROTEIN"/>
    <property type="match status" value="1"/>
</dbReference>
<evidence type="ECO:0000256" key="2">
    <source>
        <dbReference type="ARBA" id="ARBA00005658"/>
    </source>
</evidence>
<dbReference type="AlphaFoldDB" id="A0A1I5QI47"/>
<comment type="similarity">
    <text evidence="2">Belongs to the BCCT transporter (TC 2.A.15) family.</text>
</comment>